<dbReference type="AlphaFoldDB" id="A0A9Q3SWG6"/>
<dbReference type="InterPro" id="IPR052509">
    <property type="entry name" value="Metal_resp_DNA-bind_regulator"/>
</dbReference>
<protein>
    <submittedName>
        <fullName evidence="2">PadR family transcriptional regulator</fullName>
    </submittedName>
</protein>
<accession>A0A9Q3SWG6</accession>
<reference evidence="2" key="1">
    <citation type="submission" date="2021-05" db="EMBL/GenBank/DDBJ databases">
        <title>Pangenome of Leuconostoc gelidum warrants species status for Leuconostoc gelidum subsp. gasicomitatum.</title>
        <authorList>
            <person name="Johansson P."/>
            <person name="Sade E."/>
            <person name="Hultman J."/>
            <person name="Auvinen P."/>
            <person name="Bjorkroth J."/>
        </authorList>
    </citation>
    <scope>NUCLEOTIDE SEQUENCE</scope>
    <source>
        <strain evidence="2">A.21.4</strain>
    </source>
</reference>
<evidence type="ECO:0000313" key="2">
    <source>
        <dbReference type="EMBL" id="MBZ5961632.1"/>
    </source>
</evidence>
<gene>
    <name evidence="2" type="ORF">KIJ12_00365</name>
</gene>
<dbReference type="SUPFAM" id="SSF46785">
    <property type="entry name" value="Winged helix' DNA-binding domain"/>
    <property type="match status" value="1"/>
</dbReference>
<dbReference type="PANTHER" id="PTHR33169:SF14">
    <property type="entry name" value="TRANSCRIPTIONAL REGULATOR RV3488"/>
    <property type="match status" value="1"/>
</dbReference>
<dbReference type="RefSeq" id="WP_060391229.1">
    <property type="nucleotide sequence ID" value="NZ_CBCPIF010000001.1"/>
</dbReference>
<dbReference type="PANTHER" id="PTHR33169">
    <property type="entry name" value="PADR-FAMILY TRANSCRIPTIONAL REGULATOR"/>
    <property type="match status" value="1"/>
</dbReference>
<feature type="domain" description="Transcription regulator PadR N-terminal" evidence="1">
    <location>
        <begin position="18"/>
        <end position="84"/>
    </location>
</feature>
<dbReference type="InterPro" id="IPR036390">
    <property type="entry name" value="WH_DNA-bd_sf"/>
</dbReference>
<name>A0A9Q3SWG6_9LACO</name>
<dbReference type="EMBL" id="JAHBFI010000001">
    <property type="protein sequence ID" value="MBZ5961632.1"/>
    <property type="molecule type" value="Genomic_DNA"/>
</dbReference>
<organism evidence="2 3">
    <name type="scientific">Leuconostoc gasicomitatum</name>
    <dbReference type="NCBI Taxonomy" id="115778"/>
    <lineage>
        <taxon>Bacteria</taxon>
        <taxon>Bacillati</taxon>
        <taxon>Bacillota</taxon>
        <taxon>Bacilli</taxon>
        <taxon>Lactobacillales</taxon>
        <taxon>Lactobacillaceae</taxon>
        <taxon>Leuconostoc</taxon>
        <taxon>Leuconostoc gelidum group</taxon>
    </lineage>
</organism>
<proteinExistence type="predicted"/>
<comment type="caution">
    <text evidence="2">The sequence shown here is derived from an EMBL/GenBank/DDBJ whole genome shotgun (WGS) entry which is preliminary data.</text>
</comment>
<evidence type="ECO:0000259" key="1">
    <source>
        <dbReference type="Pfam" id="PF03551"/>
    </source>
</evidence>
<dbReference type="Proteomes" id="UP000752647">
    <property type="component" value="Unassembled WGS sequence"/>
</dbReference>
<dbReference type="Pfam" id="PF03551">
    <property type="entry name" value="PadR"/>
    <property type="match status" value="1"/>
</dbReference>
<dbReference type="Gene3D" id="1.10.10.10">
    <property type="entry name" value="Winged helix-like DNA-binding domain superfamily/Winged helix DNA-binding domain"/>
    <property type="match status" value="1"/>
</dbReference>
<sequence length="118" mass="13366">MKSNISSQMLKGILQGVMLMILVKKPDYGYGISKQINQYGLDDIPKGTIYPLLTMMEKRGLVEGKMQPSAAGPDRKYYFITSDGIVAKQQFIKEWQFLESAVNQLIDEGTNDENKRND</sequence>
<evidence type="ECO:0000313" key="3">
    <source>
        <dbReference type="Proteomes" id="UP000752647"/>
    </source>
</evidence>
<dbReference type="InterPro" id="IPR005149">
    <property type="entry name" value="Tscrpt_reg_PadR_N"/>
</dbReference>
<dbReference type="InterPro" id="IPR036388">
    <property type="entry name" value="WH-like_DNA-bd_sf"/>
</dbReference>